<keyword evidence="4" id="KW-1185">Reference proteome</keyword>
<dbReference type="PANTHER" id="PTHR34220:SF7">
    <property type="entry name" value="SENSOR HISTIDINE KINASE YPDA"/>
    <property type="match status" value="1"/>
</dbReference>
<feature type="transmembrane region" description="Helical" evidence="1">
    <location>
        <begin position="41"/>
        <end position="59"/>
    </location>
</feature>
<feature type="transmembrane region" description="Helical" evidence="1">
    <location>
        <begin position="7"/>
        <end position="29"/>
    </location>
</feature>
<dbReference type="RefSeq" id="WP_123847681.1">
    <property type="nucleotide sequence ID" value="NZ_RPDH01000002.1"/>
</dbReference>
<evidence type="ECO:0000313" key="4">
    <source>
        <dbReference type="Proteomes" id="UP000278351"/>
    </source>
</evidence>
<dbReference type="Proteomes" id="UP000278351">
    <property type="component" value="Unassembled WGS sequence"/>
</dbReference>
<keyword evidence="1" id="KW-0472">Membrane</keyword>
<dbReference type="AlphaFoldDB" id="A0A3N4QAB8"/>
<gene>
    <name evidence="3" type="ORF">EGT74_16740</name>
</gene>
<feature type="transmembrane region" description="Helical" evidence="1">
    <location>
        <begin position="71"/>
        <end position="95"/>
    </location>
</feature>
<accession>A0A3N4QAB8</accession>
<proteinExistence type="predicted"/>
<dbReference type="InterPro" id="IPR010559">
    <property type="entry name" value="Sig_transdc_His_kin_internal"/>
</dbReference>
<protein>
    <recommendedName>
        <fullName evidence="2">Signal transduction histidine kinase internal region domain-containing protein</fullName>
    </recommendedName>
</protein>
<keyword evidence="1" id="KW-1133">Transmembrane helix</keyword>
<evidence type="ECO:0000313" key="3">
    <source>
        <dbReference type="EMBL" id="RPE08684.1"/>
    </source>
</evidence>
<dbReference type="Pfam" id="PF06580">
    <property type="entry name" value="His_kinase"/>
    <property type="match status" value="1"/>
</dbReference>
<evidence type="ECO:0000259" key="2">
    <source>
        <dbReference type="Pfam" id="PF06580"/>
    </source>
</evidence>
<dbReference type="PANTHER" id="PTHR34220">
    <property type="entry name" value="SENSOR HISTIDINE KINASE YPDA"/>
    <property type="match status" value="1"/>
</dbReference>
<sequence>MKRSTNISIHVCVWALLFIPALPKLYRWYEAGRWIDIWDHVFFFTTLAATFYYCYILAWPRFNVPGKRWQCPVLLFFTFTVYWVLLLGLHQLTWLSGRPPLIRNLDEAMAAANDSPLHALVFSGIIWGLGEARRRFRENRRLQKENQQVEMDFLRMQFNPHFLFNMLNNLHYSAAKVSEPLAEHVERIANLMSYSIMVSRDGLVELETELAHIGNYVELFRMRFEPKFHVNVEVSGEMDNMRIPPLLLLPFVENAFKHGVVNNPESPVSIRVNVTGNKLEFSVRNGIGHHCKDTTRGIGLPGIRRRLQLIYPGRHSLHISSEQDVYLAQLHINL</sequence>
<dbReference type="SUPFAM" id="SSF55874">
    <property type="entry name" value="ATPase domain of HSP90 chaperone/DNA topoisomerase II/histidine kinase"/>
    <property type="match status" value="1"/>
</dbReference>
<feature type="domain" description="Signal transduction histidine kinase internal region" evidence="2">
    <location>
        <begin position="150"/>
        <end position="228"/>
    </location>
</feature>
<reference evidence="3 4" key="1">
    <citation type="submission" date="2018-11" db="EMBL/GenBank/DDBJ databases">
        <title>Chitinophaga lutea sp.nov., isolate from arsenic contaminated soil.</title>
        <authorList>
            <person name="Zong Y."/>
        </authorList>
    </citation>
    <scope>NUCLEOTIDE SEQUENCE [LARGE SCALE GENOMIC DNA]</scope>
    <source>
        <strain evidence="3 4">ZY74</strain>
    </source>
</reference>
<dbReference type="Gene3D" id="3.30.565.10">
    <property type="entry name" value="Histidine kinase-like ATPase, C-terminal domain"/>
    <property type="match status" value="1"/>
</dbReference>
<dbReference type="GO" id="GO:0000155">
    <property type="term" value="F:phosphorelay sensor kinase activity"/>
    <property type="evidence" value="ECO:0007669"/>
    <property type="project" value="InterPro"/>
</dbReference>
<dbReference type="InterPro" id="IPR050640">
    <property type="entry name" value="Bact_2-comp_sensor_kinase"/>
</dbReference>
<dbReference type="GO" id="GO:0016020">
    <property type="term" value="C:membrane"/>
    <property type="evidence" value="ECO:0007669"/>
    <property type="project" value="InterPro"/>
</dbReference>
<dbReference type="OrthoDB" id="9792992at2"/>
<name>A0A3N4QAB8_9BACT</name>
<comment type="caution">
    <text evidence="3">The sequence shown here is derived from an EMBL/GenBank/DDBJ whole genome shotgun (WGS) entry which is preliminary data.</text>
</comment>
<organism evidence="3 4">
    <name type="scientific">Chitinophaga lutea</name>
    <dbReference type="NCBI Taxonomy" id="2488634"/>
    <lineage>
        <taxon>Bacteria</taxon>
        <taxon>Pseudomonadati</taxon>
        <taxon>Bacteroidota</taxon>
        <taxon>Chitinophagia</taxon>
        <taxon>Chitinophagales</taxon>
        <taxon>Chitinophagaceae</taxon>
        <taxon>Chitinophaga</taxon>
    </lineage>
</organism>
<evidence type="ECO:0000256" key="1">
    <source>
        <dbReference type="SAM" id="Phobius"/>
    </source>
</evidence>
<keyword evidence="1" id="KW-0812">Transmembrane</keyword>
<dbReference type="EMBL" id="RPDH01000002">
    <property type="protein sequence ID" value="RPE08684.1"/>
    <property type="molecule type" value="Genomic_DNA"/>
</dbReference>
<dbReference type="InterPro" id="IPR036890">
    <property type="entry name" value="HATPase_C_sf"/>
</dbReference>